<keyword evidence="7" id="KW-0067">ATP-binding</keyword>
<evidence type="ECO:0000256" key="2">
    <source>
        <dbReference type="ARBA" id="ARBA00012438"/>
    </source>
</evidence>
<evidence type="ECO:0000256" key="5">
    <source>
        <dbReference type="ARBA" id="ARBA00022741"/>
    </source>
</evidence>
<evidence type="ECO:0000256" key="4">
    <source>
        <dbReference type="ARBA" id="ARBA00022679"/>
    </source>
</evidence>
<evidence type="ECO:0000256" key="9">
    <source>
        <dbReference type="SAM" id="Phobius"/>
    </source>
</evidence>
<dbReference type="Pfam" id="PF07730">
    <property type="entry name" value="HisKA_3"/>
    <property type="match status" value="1"/>
</dbReference>
<dbReference type="InterPro" id="IPR003594">
    <property type="entry name" value="HATPase_dom"/>
</dbReference>
<evidence type="ECO:0000259" key="10">
    <source>
        <dbReference type="SMART" id="SM00387"/>
    </source>
</evidence>
<dbReference type="Pfam" id="PF02518">
    <property type="entry name" value="HATPase_c"/>
    <property type="match status" value="1"/>
</dbReference>
<evidence type="ECO:0000256" key="6">
    <source>
        <dbReference type="ARBA" id="ARBA00022777"/>
    </source>
</evidence>
<keyword evidence="12" id="KW-1185">Reference proteome</keyword>
<dbReference type="PANTHER" id="PTHR24421:SF10">
    <property type="entry name" value="NITRATE_NITRITE SENSOR PROTEIN NARQ"/>
    <property type="match status" value="1"/>
</dbReference>
<evidence type="ECO:0000256" key="8">
    <source>
        <dbReference type="ARBA" id="ARBA00023012"/>
    </source>
</evidence>
<evidence type="ECO:0000256" key="1">
    <source>
        <dbReference type="ARBA" id="ARBA00000085"/>
    </source>
</evidence>
<dbReference type="STRING" id="1123282.SAMN02745823_03435"/>
<dbReference type="SMART" id="SM00387">
    <property type="entry name" value="HATPase_c"/>
    <property type="match status" value="1"/>
</dbReference>
<dbReference type="GO" id="GO:0005524">
    <property type="term" value="F:ATP binding"/>
    <property type="evidence" value="ECO:0007669"/>
    <property type="project" value="UniProtKB-KW"/>
</dbReference>
<dbReference type="GO" id="GO:0046983">
    <property type="term" value="F:protein dimerization activity"/>
    <property type="evidence" value="ECO:0007669"/>
    <property type="project" value="InterPro"/>
</dbReference>
<dbReference type="EC" id="2.7.13.3" evidence="2"/>
<dbReference type="Proteomes" id="UP000183995">
    <property type="component" value="Unassembled WGS sequence"/>
</dbReference>
<comment type="catalytic activity">
    <reaction evidence="1">
        <text>ATP + protein L-histidine = ADP + protein N-phospho-L-histidine.</text>
        <dbReference type="EC" id="2.7.13.3"/>
    </reaction>
</comment>
<dbReference type="PANTHER" id="PTHR24421">
    <property type="entry name" value="NITRATE/NITRITE SENSOR PROTEIN NARX-RELATED"/>
    <property type="match status" value="1"/>
</dbReference>
<keyword evidence="6 11" id="KW-0418">Kinase</keyword>
<dbReference type="Gene3D" id="3.30.565.10">
    <property type="entry name" value="Histidine kinase-like ATPase, C-terminal domain"/>
    <property type="match status" value="1"/>
</dbReference>
<dbReference type="EMBL" id="FQXV01000015">
    <property type="protein sequence ID" value="SHI21007.1"/>
    <property type="molecule type" value="Genomic_DNA"/>
</dbReference>
<evidence type="ECO:0000256" key="7">
    <source>
        <dbReference type="ARBA" id="ARBA00022840"/>
    </source>
</evidence>
<evidence type="ECO:0000256" key="3">
    <source>
        <dbReference type="ARBA" id="ARBA00022553"/>
    </source>
</evidence>
<name>A0A1M5Z9W1_9FIRM</name>
<keyword evidence="9" id="KW-0812">Transmembrane</keyword>
<keyword evidence="9" id="KW-1133">Transmembrane helix</keyword>
<feature type="transmembrane region" description="Helical" evidence="9">
    <location>
        <begin position="85"/>
        <end position="118"/>
    </location>
</feature>
<sequence>MDKYIDKATLFILCAVFYAQYRLDLYIIVPIICVVILSAFMSYVDGDRLRGLAALVYFAACIPRPVFVFFLPVICYDLFYTKYQLGLVLILGPAAIAFRTLPPMTAVTIVLIVGLSYLMRRRTDALEKTQSGYIALRDSTKEFSLRLENKNKELMEKQDYEIRLATLNERNRIARDIHDSVGHTLSNAILQTGALLATCRDDALRERLGVLRDTLTSGMDSVRVSVHDLYDESVDLTAELGRLADGFDFCPITLDFDMDSNPDKKVKYTLLTVVKEALSNVIRHSDASEVSVTLREHPALYQLIVRDNGAPKAPGGDGIGLKNIAQRVESVGGHVNIGYDGGFTVFVSIPKTR</sequence>
<feature type="domain" description="Histidine kinase/HSP90-like ATPase" evidence="10">
    <location>
        <begin position="265"/>
        <end position="353"/>
    </location>
</feature>
<protein>
    <recommendedName>
        <fullName evidence="2">histidine kinase</fullName>
        <ecNumber evidence="2">2.7.13.3</ecNumber>
    </recommendedName>
</protein>
<evidence type="ECO:0000313" key="11">
    <source>
        <dbReference type="EMBL" id="SHI21007.1"/>
    </source>
</evidence>
<feature type="transmembrane region" description="Helical" evidence="9">
    <location>
        <begin position="56"/>
        <end position="79"/>
    </location>
</feature>
<organism evidence="11 12">
    <name type="scientific">Sporobacter termitidis DSM 10068</name>
    <dbReference type="NCBI Taxonomy" id="1123282"/>
    <lineage>
        <taxon>Bacteria</taxon>
        <taxon>Bacillati</taxon>
        <taxon>Bacillota</taxon>
        <taxon>Clostridia</taxon>
        <taxon>Eubacteriales</taxon>
        <taxon>Oscillospiraceae</taxon>
        <taxon>Sporobacter</taxon>
    </lineage>
</organism>
<dbReference type="AlphaFoldDB" id="A0A1M5Z9W1"/>
<evidence type="ECO:0000313" key="12">
    <source>
        <dbReference type="Proteomes" id="UP000183995"/>
    </source>
</evidence>
<reference evidence="11 12" key="1">
    <citation type="submission" date="2016-11" db="EMBL/GenBank/DDBJ databases">
        <authorList>
            <person name="Jaros S."/>
            <person name="Januszkiewicz K."/>
            <person name="Wedrychowicz H."/>
        </authorList>
    </citation>
    <scope>NUCLEOTIDE SEQUENCE [LARGE SCALE GENOMIC DNA]</scope>
    <source>
        <strain evidence="11 12">DSM 10068</strain>
    </source>
</reference>
<dbReference type="InterPro" id="IPR036890">
    <property type="entry name" value="HATPase_C_sf"/>
</dbReference>
<keyword evidence="8" id="KW-0902">Two-component regulatory system</keyword>
<keyword evidence="9" id="KW-0472">Membrane</keyword>
<gene>
    <name evidence="11" type="ORF">SAMN02745823_03435</name>
</gene>
<dbReference type="SUPFAM" id="SSF55874">
    <property type="entry name" value="ATPase domain of HSP90 chaperone/DNA topoisomerase II/histidine kinase"/>
    <property type="match status" value="1"/>
</dbReference>
<keyword evidence="4" id="KW-0808">Transferase</keyword>
<dbReference type="InterPro" id="IPR050482">
    <property type="entry name" value="Sensor_HK_TwoCompSys"/>
</dbReference>
<dbReference type="RefSeq" id="WP_073081856.1">
    <property type="nucleotide sequence ID" value="NZ_FQXV01000015.1"/>
</dbReference>
<dbReference type="GO" id="GO:0016020">
    <property type="term" value="C:membrane"/>
    <property type="evidence" value="ECO:0007669"/>
    <property type="project" value="InterPro"/>
</dbReference>
<dbReference type="CDD" id="cd16917">
    <property type="entry name" value="HATPase_UhpB-NarQ-NarX-like"/>
    <property type="match status" value="1"/>
</dbReference>
<proteinExistence type="predicted"/>
<dbReference type="InterPro" id="IPR011712">
    <property type="entry name" value="Sig_transdc_His_kin_sub3_dim/P"/>
</dbReference>
<dbReference type="GO" id="GO:0000155">
    <property type="term" value="F:phosphorelay sensor kinase activity"/>
    <property type="evidence" value="ECO:0007669"/>
    <property type="project" value="InterPro"/>
</dbReference>
<feature type="transmembrane region" description="Helical" evidence="9">
    <location>
        <begin position="25"/>
        <end position="44"/>
    </location>
</feature>
<accession>A0A1M5Z9W1</accession>
<dbReference type="Gene3D" id="1.20.5.1930">
    <property type="match status" value="1"/>
</dbReference>
<keyword evidence="3" id="KW-0597">Phosphoprotein</keyword>
<keyword evidence="5" id="KW-0547">Nucleotide-binding</keyword>